<dbReference type="NCBIfam" id="NF004064">
    <property type="entry name" value="PRK05578.1"/>
    <property type="match status" value="1"/>
</dbReference>
<comment type="similarity">
    <text evidence="3 14">Belongs to the cytidine and deoxycytidylate deaminase family.</text>
</comment>
<evidence type="ECO:0000256" key="11">
    <source>
        <dbReference type="ARBA" id="ARBA00049558"/>
    </source>
</evidence>
<dbReference type="OrthoDB" id="9795347at2"/>
<keyword evidence="8 13" id="KW-0862">Zinc</keyword>
<dbReference type="InterPro" id="IPR016192">
    <property type="entry name" value="APOBEC/CMP_deaminase_Zn-bd"/>
</dbReference>
<evidence type="ECO:0000313" key="17">
    <source>
        <dbReference type="Proteomes" id="UP000051672"/>
    </source>
</evidence>
<keyword evidence="17" id="KW-1185">Reference proteome</keyword>
<evidence type="ECO:0000256" key="8">
    <source>
        <dbReference type="ARBA" id="ARBA00022833"/>
    </source>
</evidence>
<dbReference type="GO" id="GO:0004126">
    <property type="term" value="F:cytidine deaminase activity"/>
    <property type="evidence" value="ECO:0007669"/>
    <property type="project" value="UniProtKB-UniRule"/>
</dbReference>
<keyword evidence="6 13" id="KW-0479">Metal-binding</keyword>
<evidence type="ECO:0000256" key="14">
    <source>
        <dbReference type="RuleBase" id="RU364006"/>
    </source>
</evidence>
<dbReference type="STRING" id="1423727.FC34_GL000409"/>
<feature type="binding site" evidence="13">
    <location>
        <position position="53"/>
    </location>
    <ligand>
        <name>Zn(2+)</name>
        <dbReference type="ChEBI" id="CHEBI:29105"/>
        <note>catalytic</note>
    </ligand>
</feature>
<evidence type="ECO:0000259" key="15">
    <source>
        <dbReference type="PROSITE" id="PS51747"/>
    </source>
</evidence>
<dbReference type="FunFam" id="3.40.140.10:FF:000008">
    <property type="entry name" value="Cytidine deaminase"/>
    <property type="match status" value="1"/>
</dbReference>
<evidence type="ECO:0000256" key="9">
    <source>
        <dbReference type="ARBA" id="ARBA00032005"/>
    </source>
</evidence>
<feature type="binding site" evidence="13">
    <location>
        <position position="89"/>
    </location>
    <ligand>
        <name>Zn(2+)</name>
        <dbReference type="ChEBI" id="CHEBI:29105"/>
        <note>catalytic</note>
    </ligand>
</feature>
<feature type="domain" description="CMP/dCMP-type deaminase" evidence="15">
    <location>
        <begin position="2"/>
        <end position="128"/>
    </location>
</feature>
<reference evidence="16 17" key="1">
    <citation type="journal article" date="2015" name="Genome Announc.">
        <title>Expanding the biotechnology potential of lactobacilli through comparative genomics of 213 strains and associated genera.</title>
        <authorList>
            <person name="Sun Z."/>
            <person name="Harris H.M."/>
            <person name="McCann A."/>
            <person name="Guo C."/>
            <person name="Argimon S."/>
            <person name="Zhang W."/>
            <person name="Yang X."/>
            <person name="Jeffery I.B."/>
            <person name="Cooney J.C."/>
            <person name="Kagawa T.F."/>
            <person name="Liu W."/>
            <person name="Song Y."/>
            <person name="Salvetti E."/>
            <person name="Wrobel A."/>
            <person name="Rasinkangas P."/>
            <person name="Parkhill J."/>
            <person name="Rea M.C."/>
            <person name="O'Sullivan O."/>
            <person name="Ritari J."/>
            <person name="Douillard F.P."/>
            <person name="Paul Ross R."/>
            <person name="Yang R."/>
            <person name="Briner A.E."/>
            <person name="Felis G.E."/>
            <person name="de Vos W.M."/>
            <person name="Barrangou R."/>
            <person name="Klaenhammer T.R."/>
            <person name="Caufield P.W."/>
            <person name="Cui Y."/>
            <person name="Zhang H."/>
            <person name="O'Toole P.W."/>
        </authorList>
    </citation>
    <scope>NUCLEOTIDE SEQUENCE [LARGE SCALE GENOMIC DNA]</scope>
    <source>
        <strain evidence="16 17">DSM 23927</strain>
    </source>
</reference>
<keyword evidence="7 14" id="KW-0378">Hydrolase</keyword>
<dbReference type="GO" id="GO:0008270">
    <property type="term" value="F:zinc ion binding"/>
    <property type="evidence" value="ECO:0007669"/>
    <property type="project" value="UniProtKB-UniRule"/>
</dbReference>
<dbReference type="InterPro" id="IPR002125">
    <property type="entry name" value="CMP_dCMP_dom"/>
</dbReference>
<dbReference type="InterPro" id="IPR006262">
    <property type="entry name" value="Cyt_deam_tetra"/>
</dbReference>
<evidence type="ECO:0000256" key="5">
    <source>
        <dbReference type="ARBA" id="ARBA00018266"/>
    </source>
</evidence>
<name>A0A0R2B8A5_9LACO</name>
<evidence type="ECO:0000256" key="3">
    <source>
        <dbReference type="ARBA" id="ARBA00006576"/>
    </source>
</evidence>
<dbReference type="PATRIC" id="fig|1423727.3.peg.411"/>
<comment type="catalytic activity">
    <reaction evidence="11 14">
        <text>cytidine + H2O + H(+) = uridine + NH4(+)</text>
        <dbReference type="Rhea" id="RHEA:16069"/>
        <dbReference type="ChEBI" id="CHEBI:15377"/>
        <dbReference type="ChEBI" id="CHEBI:15378"/>
        <dbReference type="ChEBI" id="CHEBI:16704"/>
        <dbReference type="ChEBI" id="CHEBI:17562"/>
        <dbReference type="ChEBI" id="CHEBI:28938"/>
        <dbReference type="EC" id="3.5.4.5"/>
    </reaction>
</comment>
<evidence type="ECO:0000256" key="2">
    <source>
        <dbReference type="ARBA" id="ARBA00003949"/>
    </source>
</evidence>
<dbReference type="GO" id="GO:0042802">
    <property type="term" value="F:identical protein binding"/>
    <property type="evidence" value="ECO:0007669"/>
    <property type="project" value="UniProtKB-ARBA"/>
</dbReference>
<dbReference type="CDD" id="cd01283">
    <property type="entry name" value="cytidine_deaminase"/>
    <property type="match status" value="1"/>
</dbReference>
<dbReference type="InterPro" id="IPR016193">
    <property type="entry name" value="Cytidine_deaminase-like"/>
</dbReference>
<dbReference type="Proteomes" id="UP000051672">
    <property type="component" value="Unassembled WGS sequence"/>
</dbReference>
<evidence type="ECO:0000256" key="7">
    <source>
        <dbReference type="ARBA" id="ARBA00022801"/>
    </source>
</evidence>
<evidence type="ECO:0000256" key="1">
    <source>
        <dbReference type="ARBA" id="ARBA00001947"/>
    </source>
</evidence>
<evidence type="ECO:0000256" key="6">
    <source>
        <dbReference type="ARBA" id="ARBA00022723"/>
    </source>
</evidence>
<dbReference type="NCBIfam" id="TIGR01354">
    <property type="entry name" value="cyt_deam_tetra"/>
    <property type="match status" value="1"/>
</dbReference>
<gene>
    <name evidence="16" type="ORF">FC34_GL000409</name>
</gene>
<comment type="cofactor">
    <cofactor evidence="1 13 14">
        <name>Zn(2+)</name>
        <dbReference type="ChEBI" id="CHEBI:29105"/>
    </cofactor>
</comment>
<proteinExistence type="inferred from homology"/>
<dbReference type="SUPFAM" id="SSF53927">
    <property type="entry name" value="Cytidine deaminase-like"/>
    <property type="match status" value="1"/>
</dbReference>
<dbReference type="GO" id="GO:0072527">
    <property type="term" value="P:pyrimidine-containing compound metabolic process"/>
    <property type="evidence" value="ECO:0007669"/>
    <property type="project" value="UniProtKB-ARBA"/>
</dbReference>
<evidence type="ECO:0000256" key="10">
    <source>
        <dbReference type="ARBA" id="ARBA00049252"/>
    </source>
</evidence>
<comment type="catalytic activity">
    <reaction evidence="10 14">
        <text>2'-deoxycytidine + H2O + H(+) = 2'-deoxyuridine + NH4(+)</text>
        <dbReference type="Rhea" id="RHEA:13433"/>
        <dbReference type="ChEBI" id="CHEBI:15377"/>
        <dbReference type="ChEBI" id="CHEBI:15378"/>
        <dbReference type="ChEBI" id="CHEBI:15698"/>
        <dbReference type="ChEBI" id="CHEBI:16450"/>
        <dbReference type="ChEBI" id="CHEBI:28938"/>
        <dbReference type="EC" id="3.5.4.5"/>
    </reaction>
</comment>
<feature type="binding site" evidence="13">
    <location>
        <position position="86"/>
    </location>
    <ligand>
        <name>Zn(2+)</name>
        <dbReference type="ChEBI" id="CHEBI:29105"/>
        <note>catalytic</note>
    </ligand>
</feature>
<comment type="function">
    <text evidence="2 14">This enzyme scavenges exogenous and endogenous cytidine and 2'-deoxycytidine for UMP synthesis.</text>
</comment>
<feature type="active site" description="Proton donor" evidence="12">
    <location>
        <position position="55"/>
    </location>
</feature>
<dbReference type="RefSeq" id="WP_057893719.1">
    <property type="nucleotide sequence ID" value="NZ_AYZQ01000001.1"/>
</dbReference>
<evidence type="ECO:0000313" key="16">
    <source>
        <dbReference type="EMBL" id="KRM72699.1"/>
    </source>
</evidence>
<dbReference type="AlphaFoldDB" id="A0A0R2B8A5"/>
<dbReference type="PANTHER" id="PTHR11644:SF2">
    <property type="entry name" value="CYTIDINE DEAMINASE"/>
    <property type="match status" value="1"/>
</dbReference>
<dbReference type="PANTHER" id="PTHR11644">
    <property type="entry name" value="CYTIDINE DEAMINASE"/>
    <property type="match status" value="1"/>
</dbReference>
<dbReference type="EC" id="3.5.4.5" evidence="4 14"/>
<dbReference type="PROSITE" id="PS51747">
    <property type="entry name" value="CYT_DCMP_DEAMINASES_2"/>
    <property type="match status" value="1"/>
</dbReference>
<accession>A0A0R2B8A5</accession>
<dbReference type="GO" id="GO:0005829">
    <property type="term" value="C:cytosol"/>
    <property type="evidence" value="ECO:0007669"/>
    <property type="project" value="TreeGrafter"/>
</dbReference>
<dbReference type="EMBL" id="AYZQ01000001">
    <property type="protein sequence ID" value="KRM72699.1"/>
    <property type="molecule type" value="Genomic_DNA"/>
</dbReference>
<sequence>MTDQATLIQAAVSAQSKAYVPYSHFPVGAVVTVGDEQFIGANIENASFGLSMCAERNAIFAAVLAGHQQIDTITVVGDTTGPISPCGACRQVMTEFMAPSASVTLANRQGAVEVTTVAAILPGAFTKGDLNA</sequence>
<evidence type="ECO:0000256" key="13">
    <source>
        <dbReference type="PIRSR" id="PIRSR606262-3"/>
    </source>
</evidence>
<dbReference type="Gene3D" id="3.40.140.10">
    <property type="entry name" value="Cytidine Deaminase, domain 2"/>
    <property type="match status" value="1"/>
</dbReference>
<dbReference type="GO" id="GO:0055086">
    <property type="term" value="P:nucleobase-containing small molecule metabolic process"/>
    <property type="evidence" value="ECO:0007669"/>
    <property type="project" value="UniProtKB-ARBA"/>
</dbReference>
<dbReference type="PROSITE" id="PS00903">
    <property type="entry name" value="CYT_DCMP_DEAMINASES_1"/>
    <property type="match status" value="1"/>
</dbReference>
<dbReference type="Pfam" id="PF00383">
    <property type="entry name" value="dCMP_cyt_deam_1"/>
    <property type="match status" value="1"/>
</dbReference>
<comment type="caution">
    <text evidence="16">The sequence shown here is derived from an EMBL/GenBank/DDBJ whole genome shotgun (WGS) entry which is preliminary data.</text>
</comment>
<protein>
    <recommendedName>
        <fullName evidence="5 14">Cytidine deaminase</fullName>
        <ecNumber evidence="4 14">3.5.4.5</ecNumber>
    </recommendedName>
    <alternativeName>
        <fullName evidence="9 14">Cytidine aminohydrolase</fullName>
    </alternativeName>
</protein>
<organism evidence="16 17">
    <name type="scientific">Lacticaseibacillus brantae DSM 23927</name>
    <dbReference type="NCBI Taxonomy" id="1423727"/>
    <lineage>
        <taxon>Bacteria</taxon>
        <taxon>Bacillati</taxon>
        <taxon>Bacillota</taxon>
        <taxon>Bacilli</taxon>
        <taxon>Lactobacillales</taxon>
        <taxon>Lactobacillaceae</taxon>
        <taxon>Lacticaseibacillus</taxon>
    </lineage>
</organism>
<evidence type="ECO:0000256" key="4">
    <source>
        <dbReference type="ARBA" id="ARBA00012783"/>
    </source>
</evidence>
<evidence type="ECO:0000256" key="12">
    <source>
        <dbReference type="PIRSR" id="PIRSR606262-1"/>
    </source>
</evidence>
<dbReference type="InterPro" id="IPR050202">
    <property type="entry name" value="Cyt/Deoxycyt_deaminase"/>
</dbReference>